<comment type="caution">
    <text evidence="1">The sequence shown here is derived from an EMBL/GenBank/DDBJ whole genome shotgun (WGS) entry which is preliminary data.</text>
</comment>
<accession>A0A8H3B4B7</accession>
<dbReference type="Proteomes" id="UP000663846">
    <property type="component" value="Unassembled WGS sequence"/>
</dbReference>
<evidence type="ECO:0000313" key="2">
    <source>
        <dbReference type="Proteomes" id="UP000663846"/>
    </source>
</evidence>
<dbReference type="EMBL" id="CAJMWS010000487">
    <property type="protein sequence ID" value="CAE6447455.1"/>
    <property type="molecule type" value="Genomic_DNA"/>
</dbReference>
<gene>
    <name evidence="1" type="ORF">RDB_LOCUS140303</name>
</gene>
<proteinExistence type="predicted"/>
<reference evidence="1" key="1">
    <citation type="submission" date="2021-01" db="EMBL/GenBank/DDBJ databases">
        <authorList>
            <person name="Kaushik A."/>
        </authorList>
    </citation>
    <scope>NUCLEOTIDE SEQUENCE</scope>
    <source>
        <strain evidence="1">AG1-1C</strain>
    </source>
</reference>
<protein>
    <submittedName>
        <fullName evidence="1">Uncharacterized protein</fullName>
    </submittedName>
</protein>
<evidence type="ECO:0000313" key="1">
    <source>
        <dbReference type="EMBL" id="CAE6447455.1"/>
    </source>
</evidence>
<organism evidence="1 2">
    <name type="scientific">Rhizoctonia solani</name>
    <dbReference type="NCBI Taxonomy" id="456999"/>
    <lineage>
        <taxon>Eukaryota</taxon>
        <taxon>Fungi</taxon>
        <taxon>Dikarya</taxon>
        <taxon>Basidiomycota</taxon>
        <taxon>Agaricomycotina</taxon>
        <taxon>Agaricomycetes</taxon>
        <taxon>Cantharellales</taxon>
        <taxon>Ceratobasidiaceae</taxon>
        <taxon>Rhizoctonia</taxon>
    </lineage>
</organism>
<sequence>MDPVDVSDPEQYALVKSFDAGEVFEESAEVLEEEERFRDEDVLDTRVELAHNSDEECEDNEAIISSTNATSSGSQPSQSLSQSELNCVQKVHCITGDIISSSIHRKRMRDITRKLGIEQRAVITSVRVWWNSILAETRRAVLLKAAINQYVSSLDEGKRGASLPRARMMKKKWTITDEEWDALEELVRILELNNAAYSLLRPPHESTQSEEERFSTRFFQLTPYFVRN</sequence>
<name>A0A8H3B4B7_9AGAM</name>
<dbReference type="AlphaFoldDB" id="A0A8H3B4B7"/>